<dbReference type="InParanoid" id="A0A1M6KM09"/>
<evidence type="ECO:0000256" key="1">
    <source>
        <dbReference type="SAM" id="SignalP"/>
    </source>
</evidence>
<accession>A0A1M6KM09</accession>
<dbReference type="AlphaFoldDB" id="A0A1M6KM09"/>
<evidence type="ECO:0000313" key="3">
    <source>
        <dbReference type="Proteomes" id="UP000184510"/>
    </source>
</evidence>
<gene>
    <name evidence="2" type="ORF">SAMN02745181_2145</name>
</gene>
<protein>
    <submittedName>
        <fullName evidence="2">Uncharacterized protein</fullName>
    </submittedName>
</protein>
<dbReference type="EMBL" id="FQYR01000004">
    <property type="protein sequence ID" value="SHJ59952.1"/>
    <property type="molecule type" value="Genomic_DNA"/>
</dbReference>
<sequence length="272" mass="30833">MLRFYTLLFLLITPLLAQDRPKPVADPYLRYWKHYYGSDIIEDISRSKAVKLTPENTPKPWAHLIPEGHLVYNLIPHIQSNLTKHTFKESEYILYDISSGHILVKSTPQVIKFVKELAAKQLVKAPVSISVQGTLISVKRPDDPFLEWDKEQVQAHEPKVLATFAALTQSCERHISTYGNPDNPTHEFEVEPIISEDHRIIDLSLALFIKAQKDQEGFQFNTGLTLRNGQTFIHPYGFSITPGRVTLLSIKASSVSPEGAKMPDLPDPHPIH</sequence>
<evidence type="ECO:0000313" key="2">
    <source>
        <dbReference type="EMBL" id="SHJ59952.1"/>
    </source>
</evidence>
<organism evidence="2 3">
    <name type="scientific">Rubritalea squalenifaciens DSM 18772</name>
    <dbReference type="NCBI Taxonomy" id="1123071"/>
    <lineage>
        <taxon>Bacteria</taxon>
        <taxon>Pseudomonadati</taxon>
        <taxon>Verrucomicrobiota</taxon>
        <taxon>Verrucomicrobiia</taxon>
        <taxon>Verrucomicrobiales</taxon>
        <taxon>Rubritaleaceae</taxon>
        <taxon>Rubritalea</taxon>
    </lineage>
</organism>
<keyword evidence="3" id="KW-1185">Reference proteome</keyword>
<dbReference type="RefSeq" id="WP_143183750.1">
    <property type="nucleotide sequence ID" value="NZ_FQYR01000004.1"/>
</dbReference>
<feature type="chain" id="PRO_5012567821" evidence="1">
    <location>
        <begin position="18"/>
        <end position="272"/>
    </location>
</feature>
<keyword evidence="1" id="KW-0732">Signal</keyword>
<proteinExistence type="predicted"/>
<dbReference type="STRING" id="1123071.SAMN02745181_2145"/>
<reference evidence="2 3" key="1">
    <citation type="submission" date="2016-11" db="EMBL/GenBank/DDBJ databases">
        <authorList>
            <person name="Jaros S."/>
            <person name="Januszkiewicz K."/>
            <person name="Wedrychowicz H."/>
        </authorList>
    </citation>
    <scope>NUCLEOTIDE SEQUENCE [LARGE SCALE GENOMIC DNA]</scope>
    <source>
        <strain evidence="2 3">DSM 18772</strain>
    </source>
</reference>
<dbReference type="Proteomes" id="UP000184510">
    <property type="component" value="Unassembled WGS sequence"/>
</dbReference>
<name>A0A1M6KM09_9BACT</name>
<feature type="signal peptide" evidence="1">
    <location>
        <begin position="1"/>
        <end position="17"/>
    </location>
</feature>